<dbReference type="EMBL" id="AZEE01000029">
    <property type="protein sequence ID" value="KRK97630.1"/>
    <property type="molecule type" value="Genomic_DNA"/>
</dbReference>
<evidence type="ECO:0000256" key="1">
    <source>
        <dbReference type="SAM" id="Coils"/>
    </source>
</evidence>
<dbReference type="AlphaFoldDB" id="A0A0R1LP32"/>
<reference evidence="2 3" key="1">
    <citation type="journal article" date="2015" name="Genome Announc.">
        <title>Expanding the biotechnology potential of lactobacilli through comparative genomics of 213 strains and associated genera.</title>
        <authorList>
            <person name="Sun Z."/>
            <person name="Harris H.M."/>
            <person name="McCann A."/>
            <person name="Guo C."/>
            <person name="Argimon S."/>
            <person name="Zhang W."/>
            <person name="Yang X."/>
            <person name="Jeffery I.B."/>
            <person name="Cooney J.C."/>
            <person name="Kagawa T.F."/>
            <person name="Liu W."/>
            <person name="Song Y."/>
            <person name="Salvetti E."/>
            <person name="Wrobel A."/>
            <person name="Rasinkangas P."/>
            <person name="Parkhill J."/>
            <person name="Rea M.C."/>
            <person name="O'Sullivan O."/>
            <person name="Ritari J."/>
            <person name="Douillard F.P."/>
            <person name="Paul Ross R."/>
            <person name="Yang R."/>
            <person name="Briner A.E."/>
            <person name="Felis G.E."/>
            <person name="de Vos W.M."/>
            <person name="Barrangou R."/>
            <person name="Klaenhammer T.R."/>
            <person name="Caufield P.W."/>
            <person name="Cui Y."/>
            <person name="Zhang H."/>
            <person name="O'Toole P.W."/>
        </authorList>
    </citation>
    <scope>NUCLEOTIDE SEQUENCE [LARGE SCALE GENOMIC DNA]</scope>
    <source>
        <strain evidence="2 3">DSM 19909</strain>
    </source>
</reference>
<dbReference type="RefSeq" id="WP_235805684.1">
    <property type="nucleotide sequence ID" value="NZ_AZEE01000029.1"/>
</dbReference>
<name>A0A0R1LP32_9LACO</name>
<accession>A0A0R1LP32</accession>
<comment type="caution">
    <text evidence="2">The sequence shown here is derived from an EMBL/GenBank/DDBJ whole genome shotgun (WGS) entry which is preliminary data.</text>
</comment>
<sequence length="1038" mass="117305">MVMTSRLSPTLFYLQDFNQYHVLALTASEMGNMTLVGRNTAGKTTLANCFYPMLIDGSIATPSFNAAKGTEKLDQSTTVRNSKQDSRTFESMLLGFGPGAKKVRTGYACMLLKSPQRQVILGIGAHRATDGSRSKTWWFVAIDSDPDRVISLITTDAEGRSLEKEAFIQQNEALGEQLRVFSRADDYRAYIAKTVYEFEDVESLAKLANTYRLLASPILTGGNARFQPILAALKEAQEPIDAPGIIYPVADMQRKLNQQQALLSQIKSAQNRLQRIKSVIFWGNLNGLKTQHLNRYTDLDDQIQGEQTALIEISKQITEFQEQLRLTQDSISHTQTEIDMLAEQERVQKTIQERRNTLKQKQTLLNQQLEQYRRQQQQLAELNQELTHINENFRQNEQKMNQIEQQQLTPILTVLNSRSATYTQLGRVLAEVDRQAQLSALRTYLSSMNQEIMTYQSRQTTMQQLTASIKIVNGMQTKMGEAIDKRLQGPFVARSREELQVDNLKIHQRGAGQMSDEYNELVTEEQQQLAQQPDLKLYLTDEDALNQLRDTIDDYENTLDELTEVQQKQEQLTHDQGSIRQQIQRLEESLLSDFNEADTLAELDRLTAELETLGVDLTIGDRLRTAKQNLNQFQEQLNQFSQQSNQAIGSRKTTQEQLATHQSELQTELTIIENALAVLLPYNPEVIKLKTVADVLTFEQSNRSKIRQNPSSDVGVAVRNAINGSTAHQIRIEINALDTIFEQRGYSVIASEMRQQRTANEMGMTVVAFDINKAIKVMQEDEQRLTEAVNESQKGNNVAIQTYTTAVMHSIVDQYKAVATYNEMLAEGQRADGIQLRIELHPQLGTFDAINEARDAQLDQRPALRDLILSKIGQFTNDETLANDDDAFFKAAKETLDTRDWSVFRVMIHRRQSAAGEFEVVDDTFVRSGGSGAEKAQAMVLPLLLVPKMILGQAKRKDAPHVVMFDEFADKLDADTAKVFAQTISRFGFSFIATMPSGGQTKVLADGVENVAWEVLAPQTQNDGKFHTNQVRPALVWR</sequence>
<organism evidence="2 3">
    <name type="scientific">Secundilactobacillus odoratitofui DSM 19909 = JCM 15043</name>
    <dbReference type="NCBI Taxonomy" id="1423776"/>
    <lineage>
        <taxon>Bacteria</taxon>
        <taxon>Bacillati</taxon>
        <taxon>Bacillota</taxon>
        <taxon>Bacilli</taxon>
        <taxon>Lactobacillales</taxon>
        <taxon>Lactobacillaceae</taxon>
        <taxon>Secundilactobacillus</taxon>
    </lineage>
</organism>
<evidence type="ECO:0000313" key="3">
    <source>
        <dbReference type="Proteomes" id="UP000051160"/>
    </source>
</evidence>
<evidence type="ECO:0000313" key="2">
    <source>
        <dbReference type="EMBL" id="KRK97630.1"/>
    </source>
</evidence>
<keyword evidence="1" id="KW-0175">Coiled coil</keyword>
<feature type="coiled-coil region" evidence="1">
    <location>
        <begin position="538"/>
        <end position="575"/>
    </location>
</feature>
<dbReference type="SUPFAM" id="SSF52540">
    <property type="entry name" value="P-loop containing nucleoside triphosphate hydrolases"/>
    <property type="match status" value="1"/>
</dbReference>
<dbReference type="Proteomes" id="UP000051160">
    <property type="component" value="Unassembled WGS sequence"/>
</dbReference>
<dbReference type="InterPro" id="IPR027417">
    <property type="entry name" value="P-loop_NTPase"/>
</dbReference>
<gene>
    <name evidence="2" type="ORF">FD04_GL001666</name>
</gene>
<dbReference type="PATRIC" id="fig|1423776.4.peg.1687"/>
<protein>
    <submittedName>
        <fullName evidence="2">Chromosome segregation ATPase</fullName>
    </submittedName>
</protein>
<dbReference type="STRING" id="1423776.FD04_GL001666"/>
<proteinExistence type="predicted"/>
<dbReference type="Pfam" id="PF13558">
    <property type="entry name" value="SbcC_Walker_B"/>
    <property type="match status" value="1"/>
</dbReference>
<keyword evidence="3" id="KW-1185">Reference proteome</keyword>
<feature type="coiled-coil region" evidence="1">
    <location>
        <begin position="341"/>
        <end position="406"/>
    </location>
</feature>